<organism evidence="1">
    <name type="scientific">marine sediment metagenome</name>
    <dbReference type="NCBI Taxonomy" id="412755"/>
    <lineage>
        <taxon>unclassified sequences</taxon>
        <taxon>metagenomes</taxon>
        <taxon>ecological metagenomes</taxon>
    </lineage>
</organism>
<comment type="caution">
    <text evidence="1">The sequence shown here is derived from an EMBL/GenBank/DDBJ whole genome shotgun (WGS) entry which is preliminary data.</text>
</comment>
<dbReference type="AlphaFoldDB" id="X0Z4V2"/>
<protein>
    <submittedName>
        <fullName evidence="1">Uncharacterized protein</fullName>
    </submittedName>
</protein>
<proteinExistence type="predicted"/>
<feature type="non-terminal residue" evidence="1">
    <location>
        <position position="1"/>
    </location>
</feature>
<name>X0Z4V2_9ZZZZ</name>
<evidence type="ECO:0000313" key="1">
    <source>
        <dbReference type="EMBL" id="GAG64084.1"/>
    </source>
</evidence>
<dbReference type="EMBL" id="BART01007819">
    <property type="protein sequence ID" value="GAG64084.1"/>
    <property type="molecule type" value="Genomic_DNA"/>
</dbReference>
<reference evidence="1" key="1">
    <citation type="journal article" date="2014" name="Front. Microbiol.">
        <title>High frequency of phylogenetically diverse reductive dehalogenase-homologous genes in deep subseafloor sedimentary metagenomes.</title>
        <authorList>
            <person name="Kawai M."/>
            <person name="Futagami T."/>
            <person name="Toyoda A."/>
            <person name="Takaki Y."/>
            <person name="Nishi S."/>
            <person name="Hori S."/>
            <person name="Arai W."/>
            <person name="Tsubouchi T."/>
            <person name="Morono Y."/>
            <person name="Uchiyama I."/>
            <person name="Ito T."/>
            <person name="Fujiyama A."/>
            <person name="Inagaki F."/>
            <person name="Takami H."/>
        </authorList>
    </citation>
    <scope>NUCLEOTIDE SEQUENCE</scope>
    <source>
        <strain evidence="1">Expedition CK06-06</strain>
    </source>
</reference>
<sequence>HIDQAQPQSPDPQRPERLLRMAFQGINKGTEN</sequence>
<gene>
    <name evidence="1" type="ORF">S01H4_17721</name>
</gene>
<accession>X0Z4V2</accession>